<evidence type="ECO:0000259" key="1">
    <source>
        <dbReference type="PROSITE" id="PS50234"/>
    </source>
</evidence>
<comment type="caution">
    <text evidence="2">The sequence shown here is derived from an EMBL/GenBank/DDBJ whole genome shotgun (WGS) entry which is preliminary data.</text>
</comment>
<evidence type="ECO:0000313" key="2">
    <source>
        <dbReference type="EMBL" id="MCU4741578.1"/>
    </source>
</evidence>
<dbReference type="Pfam" id="PF00092">
    <property type="entry name" value="VWA"/>
    <property type="match status" value="1"/>
</dbReference>
<dbReference type="SMART" id="SM00327">
    <property type="entry name" value="VWA"/>
    <property type="match status" value="1"/>
</dbReference>
<dbReference type="PANTHER" id="PTHR10579">
    <property type="entry name" value="CALCIUM-ACTIVATED CHLORIDE CHANNEL REGULATOR"/>
    <property type="match status" value="1"/>
</dbReference>
<dbReference type="EMBL" id="JAOPKA010000004">
    <property type="protein sequence ID" value="MCU4741578.1"/>
    <property type="molecule type" value="Genomic_DNA"/>
</dbReference>
<dbReference type="InterPro" id="IPR036465">
    <property type="entry name" value="vWFA_dom_sf"/>
</dbReference>
<protein>
    <submittedName>
        <fullName evidence="2">VWA domain-containing protein</fullName>
    </submittedName>
</protein>
<dbReference type="AlphaFoldDB" id="A0AAP3E1K7"/>
<name>A0AAP3E1K7_9EURY</name>
<dbReference type="InterPro" id="IPR055729">
    <property type="entry name" value="DUF7305"/>
</dbReference>
<dbReference type="Pfam" id="PF23981">
    <property type="entry name" value="DUF7305"/>
    <property type="match status" value="1"/>
</dbReference>
<organism evidence="2 3">
    <name type="scientific">Natronoglomus mannanivorans</name>
    <dbReference type="NCBI Taxonomy" id="2979990"/>
    <lineage>
        <taxon>Archaea</taxon>
        <taxon>Methanobacteriati</taxon>
        <taxon>Methanobacteriota</taxon>
        <taxon>Stenosarchaea group</taxon>
        <taxon>Halobacteria</taxon>
        <taxon>Halobacteriales</taxon>
        <taxon>Natrialbaceae</taxon>
        <taxon>Natronoglomus</taxon>
    </lineage>
</organism>
<dbReference type="Gene3D" id="3.40.50.410">
    <property type="entry name" value="von Willebrand factor, type A domain"/>
    <property type="match status" value="1"/>
</dbReference>
<dbReference type="InterPro" id="IPR002035">
    <property type="entry name" value="VWF_A"/>
</dbReference>
<accession>A0AAP3E1K7</accession>
<reference evidence="2" key="1">
    <citation type="submission" date="2022-09" db="EMBL/GenBank/DDBJ databases">
        <title>Enrichment on poylsaccharides allowed isolation of novel metabolic and taxonomic groups of Haloarchaea.</title>
        <authorList>
            <person name="Sorokin D.Y."/>
            <person name="Elcheninov A.G."/>
            <person name="Khizhniak T.V."/>
            <person name="Kolganova T.V."/>
            <person name="Kublanov I.V."/>
        </authorList>
    </citation>
    <scope>NUCLEOTIDE SEQUENCE</scope>
    <source>
        <strain evidence="2">AArc-xg1-1</strain>
    </source>
</reference>
<proteinExistence type="predicted"/>
<dbReference type="SUPFAM" id="SSF53300">
    <property type="entry name" value="vWA-like"/>
    <property type="match status" value="1"/>
</dbReference>
<dbReference type="PANTHER" id="PTHR10579:SF43">
    <property type="entry name" value="ZINC FINGER (C3HC4-TYPE RING FINGER) FAMILY PROTEIN"/>
    <property type="match status" value="1"/>
</dbReference>
<sequence>MILLVGIVALGSALIFVYGVSMSDEVKEQSNVEHAKLSISQVDQCISTATLSGDRGLTCDVEKYDVVDDGELEVMINDEPDCSASATLGTLSRDVDGTVFGYQAGGRFQQTESGSTVISEPDITYSRQTIDGEETMLLDISLVNVTGTADGTTVRRTGTDRADFGACVGDRPVESMTMYVNGSTFHDAWTGFLESEFGEDNVESTADSIEVSARLGQVRSADGYINVDPIVYGGLYSSKDLTVPNNDNLVVQTTTGQRDWFVTNGDLETQPNTHVDADVVATRSLQRGQGGGGNPPTITGDVYYGGTDNWQGDVETTHIPALQSVDDIPSIDSDVEAAHDRLEGSESIDGSTVTAGAYVGTHSSLDDVETIDTSDGDVHIGVTTDGWARLEDLTIVGDGRVTLSLDGGDLEFTGTTGGDDADQLWVYGTQGTGVTIADEFTGVVYKPGAGGSDVKLDDGVSVTGTVVGPLVLSGNGGSGSPSDYSITFDESLRTHALLDTSNGDVEVNIVGDEIDPSEFDAATLSVVDQQVAQDHVVENTSTIRKPLDVTFVLDRSGSMDDSCYLPVFDECLIGSSGNDPDGLRVDAAKNFIGQMNESIGDRAGVVEFDHAAEELHPLDGNFAAVNESVEANADGATNISAGIDLALDEQEYRDEENAERVIVLLSDGENDAGGSPPKETLDDMTLDQAERAAENNITIHTIGLGDEIDEDLLPVVADLTGGQYHHVDNADGLEEIFENVSQDVTDGRERVIENKDVETTVGDTEITEDEQELDPSETISLRVDAYGCDGYDPTGSTVTDDDGTDFEYVDCEERDEDSVTEVDKTTSVHDYGVYTDGDTVPQAHYLGDDKGWWQDDFEDTLRDRGLASGGIFDLESGQAIIVVQFEGGDCAPGETCEEPFGYAVYLFEGSADDELTVNPPDDHGPANTASNTYVINIVETEIGVGDD</sequence>
<dbReference type="CDD" id="cd00198">
    <property type="entry name" value="vWFA"/>
    <property type="match status" value="1"/>
</dbReference>
<dbReference type="Proteomes" id="UP001321018">
    <property type="component" value="Unassembled WGS sequence"/>
</dbReference>
<dbReference type="PROSITE" id="PS50234">
    <property type="entry name" value="VWFA"/>
    <property type="match status" value="1"/>
</dbReference>
<evidence type="ECO:0000313" key="3">
    <source>
        <dbReference type="Proteomes" id="UP001321018"/>
    </source>
</evidence>
<dbReference type="InterPro" id="IPR051266">
    <property type="entry name" value="CLCR"/>
</dbReference>
<feature type="domain" description="VWFA" evidence="1">
    <location>
        <begin position="548"/>
        <end position="740"/>
    </location>
</feature>
<gene>
    <name evidence="2" type="ORF">OB960_09205</name>
</gene>